<dbReference type="PROSITE" id="PS51257">
    <property type="entry name" value="PROKAR_LIPOPROTEIN"/>
    <property type="match status" value="1"/>
</dbReference>
<dbReference type="AlphaFoldDB" id="A0A6C2U1Y4"/>
<sequence>MKRIAFGLLALTACIGFSGCKSTPKMTSDKTMFEVMQEEVGKITDKGGMASVGLGESRNTQLAITKAKVEARKNLAQLVSVKIENLEKAFIEEVGEASGSEMNELFSSATKQITSQTLQGTTPKMQKYETTDGVTTAYVLMVLNPDIIDESLKGNDGAKHLYERFRASKAFDELDKEMKEYEAAEKAEMMNM</sequence>
<accession>A0A6C2U1Y4</accession>
<gene>
    <name evidence="1" type="ORF">PDESU_02366</name>
</gene>
<proteinExistence type="predicted"/>
<name>A0A6C2U1Y4_PONDE</name>
<keyword evidence="2" id="KW-1185">Reference proteome</keyword>
<protein>
    <recommendedName>
        <fullName evidence="3">LPP20 lipoprotein</fullName>
    </recommendedName>
</protein>
<evidence type="ECO:0000313" key="1">
    <source>
        <dbReference type="EMBL" id="VGO13809.1"/>
    </source>
</evidence>
<evidence type="ECO:0008006" key="3">
    <source>
        <dbReference type="Google" id="ProtNLM"/>
    </source>
</evidence>
<organism evidence="1 2">
    <name type="scientific">Pontiella desulfatans</name>
    <dbReference type="NCBI Taxonomy" id="2750659"/>
    <lineage>
        <taxon>Bacteria</taxon>
        <taxon>Pseudomonadati</taxon>
        <taxon>Kiritimatiellota</taxon>
        <taxon>Kiritimatiellia</taxon>
        <taxon>Kiritimatiellales</taxon>
        <taxon>Pontiellaceae</taxon>
        <taxon>Pontiella</taxon>
    </lineage>
</organism>
<dbReference type="EMBL" id="CAAHFG010000001">
    <property type="protein sequence ID" value="VGO13809.1"/>
    <property type="molecule type" value="Genomic_DNA"/>
</dbReference>
<dbReference type="RefSeq" id="WP_136079351.1">
    <property type="nucleotide sequence ID" value="NZ_CAAHFG010000001.1"/>
</dbReference>
<reference evidence="1 2" key="1">
    <citation type="submission" date="2019-04" db="EMBL/GenBank/DDBJ databases">
        <authorList>
            <person name="Van Vliet M D."/>
        </authorList>
    </citation>
    <scope>NUCLEOTIDE SEQUENCE [LARGE SCALE GENOMIC DNA]</scope>
    <source>
        <strain evidence="1 2">F1</strain>
    </source>
</reference>
<dbReference type="Proteomes" id="UP000366872">
    <property type="component" value="Unassembled WGS sequence"/>
</dbReference>
<evidence type="ECO:0000313" key="2">
    <source>
        <dbReference type="Proteomes" id="UP000366872"/>
    </source>
</evidence>